<dbReference type="Proteomes" id="UP000556611">
    <property type="component" value="Unassembled WGS sequence"/>
</dbReference>
<organism evidence="1 2">
    <name type="scientific">Tsukamurella columbiensis</name>
    <dbReference type="NCBI Taxonomy" id="128509"/>
    <lineage>
        <taxon>Bacteria</taxon>
        <taxon>Bacillati</taxon>
        <taxon>Actinomycetota</taxon>
        <taxon>Actinomycetes</taxon>
        <taxon>Mycobacteriales</taxon>
        <taxon>Tsukamurellaceae</taxon>
        <taxon>Tsukamurella</taxon>
    </lineage>
</organism>
<evidence type="ECO:0008006" key="3">
    <source>
        <dbReference type="Google" id="ProtNLM"/>
    </source>
</evidence>
<name>A0ABX1LL97_9ACTN</name>
<evidence type="ECO:0000313" key="1">
    <source>
        <dbReference type="EMBL" id="NMD58025.1"/>
    </source>
</evidence>
<keyword evidence="2" id="KW-1185">Reference proteome</keyword>
<accession>A0ABX1LL97</accession>
<dbReference type="RefSeq" id="WP_191834261.1">
    <property type="nucleotide sequence ID" value="NZ_JABARZ010000025.1"/>
</dbReference>
<dbReference type="EMBL" id="JABARZ010000025">
    <property type="protein sequence ID" value="NMD58025.1"/>
    <property type="molecule type" value="Genomic_DNA"/>
</dbReference>
<gene>
    <name evidence="1" type="ORF">HHU10_20625</name>
</gene>
<protein>
    <recommendedName>
        <fullName evidence="3">Secreted protein</fullName>
    </recommendedName>
</protein>
<comment type="caution">
    <text evidence="1">The sequence shown here is derived from an EMBL/GenBank/DDBJ whole genome shotgun (WGS) entry which is preliminary data.</text>
</comment>
<evidence type="ECO:0000313" key="2">
    <source>
        <dbReference type="Proteomes" id="UP000556611"/>
    </source>
</evidence>
<sequence>MNTQISRGRARATRLIAAAATAVGVIAVGPVGVASAGPTPTQSCPASGLVFVCGKYVSEADCQRDLNARGGWIAEPHRKLACWAPSKGIPDWELVAPIDVISFD</sequence>
<reference evidence="1 2" key="1">
    <citation type="submission" date="2020-04" db="EMBL/GenBank/DDBJ databases">
        <title>MicrobeNet Type strains.</title>
        <authorList>
            <person name="Nicholson A.C."/>
        </authorList>
    </citation>
    <scope>NUCLEOTIDE SEQUENCE [LARGE SCALE GENOMIC DNA]</scope>
    <source>
        <strain evidence="1 2">ATCC BAA-330</strain>
    </source>
</reference>
<proteinExistence type="predicted"/>